<dbReference type="STRING" id="1108050.A0A0B7FNG2"/>
<accession>A0A0B7FNG2</accession>
<reference evidence="2 3" key="1">
    <citation type="submission" date="2014-11" db="EMBL/GenBank/DDBJ databases">
        <authorList>
            <person name="Wibberg Daniel"/>
        </authorList>
    </citation>
    <scope>NUCLEOTIDE SEQUENCE [LARGE SCALE GENOMIC DNA]</scope>
    <source>
        <strain evidence="2">Rhizoctonia solani AG1-IB 7/3/14</strain>
    </source>
</reference>
<keyword evidence="3" id="KW-1185">Reference proteome</keyword>
<dbReference type="EMBL" id="LN679103">
    <property type="protein sequence ID" value="CEL59501.1"/>
    <property type="molecule type" value="Genomic_DNA"/>
</dbReference>
<dbReference type="AlphaFoldDB" id="A0A0B7FNG2"/>
<feature type="compositionally biased region" description="Basic residues" evidence="1">
    <location>
        <begin position="134"/>
        <end position="151"/>
    </location>
</feature>
<protein>
    <submittedName>
        <fullName evidence="2">Uncharacterized protein</fullName>
    </submittedName>
</protein>
<dbReference type="OrthoDB" id="3248421at2759"/>
<feature type="compositionally biased region" description="Low complexity" evidence="1">
    <location>
        <begin position="102"/>
        <end position="112"/>
    </location>
</feature>
<dbReference type="Proteomes" id="UP000059188">
    <property type="component" value="Unassembled WGS sequence"/>
</dbReference>
<feature type="region of interest" description="Disordered" evidence="1">
    <location>
        <begin position="76"/>
        <end position="155"/>
    </location>
</feature>
<proteinExistence type="predicted"/>
<organism evidence="2 3">
    <name type="scientific">Thanatephorus cucumeris (strain AG1-IB / isolate 7/3/14)</name>
    <name type="common">Lettuce bottom rot fungus</name>
    <name type="synonym">Rhizoctonia solani</name>
    <dbReference type="NCBI Taxonomy" id="1108050"/>
    <lineage>
        <taxon>Eukaryota</taxon>
        <taxon>Fungi</taxon>
        <taxon>Dikarya</taxon>
        <taxon>Basidiomycota</taxon>
        <taxon>Agaricomycotina</taxon>
        <taxon>Agaricomycetes</taxon>
        <taxon>Cantharellales</taxon>
        <taxon>Ceratobasidiaceae</taxon>
        <taxon>Rhizoctonia</taxon>
        <taxon>Rhizoctonia solani AG-1</taxon>
    </lineage>
</organism>
<name>A0A0B7FNG2_THACB</name>
<evidence type="ECO:0000256" key="1">
    <source>
        <dbReference type="SAM" id="MobiDB-lite"/>
    </source>
</evidence>
<evidence type="ECO:0000313" key="3">
    <source>
        <dbReference type="Proteomes" id="UP000059188"/>
    </source>
</evidence>
<sequence length="169" mass="19160">MQPQPPPLPAALVPHDVMAEEWDRCMQGLISLTSQILPPPGAPPSARMGPLEPLLDLVTQWNTTFFIPRGVDISVYKGSTRRSGPQGPSDSAIRHYDDYDSETSSSSSSSTESSEEDDRYFASARREERASKRAERKARRKERRRRRRARKRDGVISIRVRAVPLPLRY</sequence>
<gene>
    <name evidence="2" type="ORF">RSOLAG1IB_03434</name>
</gene>
<evidence type="ECO:0000313" key="2">
    <source>
        <dbReference type="EMBL" id="CEL59501.1"/>
    </source>
</evidence>
<feature type="compositionally biased region" description="Basic and acidic residues" evidence="1">
    <location>
        <begin position="124"/>
        <end position="133"/>
    </location>
</feature>